<evidence type="ECO:0000256" key="6">
    <source>
        <dbReference type="ARBA" id="ARBA00023136"/>
    </source>
</evidence>
<name>A0ABT0Q4R7_9RHOB</name>
<accession>A0ABT0Q4R7</accession>
<dbReference type="PANTHER" id="PTHR30065">
    <property type="entry name" value="FLAGELLAR BIOSYNTHETIC PROTEIN FLIR"/>
    <property type="match status" value="1"/>
</dbReference>
<keyword evidence="4 7" id="KW-0812">Transmembrane</keyword>
<evidence type="ECO:0000256" key="4">
    <source>
        <dbReference type="ARBA" id="ARBA00022692"/>
    </source>
</evidence>
<dbReference type="Proteomes" id="UP001203880">
    <property type="component" value="Unassembled WGS sequence"/>
</dbReference>
<sequence length="255" mass="26370">MEAAVLLADRLGADALHLLMVFLRVGAAVSLFPAFGERSLPARVKLTIALVFTLIVAPATPGLGVLNFLQILSIGGAEILTGLVFGLALRLLVLALQTAGSIAAQATSLSQILGGMAAEPMPAMGHVLVLSGITLAVVLGLHVRVAEYLIQSYALLPIGSVIAAQDLTSWGIGQVARMFALALSLASPFVIASLVYNLALGAINRAMPQLMVAFVGAPFITFGGLFLLFAGAPLMLALWHDALLQTLSDPLGTLP</sequence>
<evidence type="ECO:0000256" key="1">
    <source>
        <dbReference type="ARBA" id="ARBA00004651"/>
    </source>
</evidence>
<dbReference type="PRINTS" id="PR00953">
    <property type="entry name" value="TYPE3IMRPROT"/>
</dbReference>
<evidence type="ECO:0000313" key="8">
    <source>
        <dbReference type="EMBL" id="MCL6284810.1"/>
    </source>
</evidence>
<dbReference type="PANTHER" id="PTHR30065:SF8">
    <property type="entry name" value="FLAGELLAR BIOSYNTHETIC PROTEIN FLIR"/>
    <property type="match status" value="1"/>
</dbReference>
<keyword evidence="3" id="KW-1003">Cell membrane</keyword>
<dbReference type="EMBL" id="JAMFMB010000019">
    <property type="protein sequence ID" value="MCL6284810.1"/>
    <property type="molecule type" value="Genomic_DNA"/>
</dbReference>
<feature type="transmembrane region" description="Helical" evidence="7">
    <location>
        <begin position="211"/>
        <end position="239"/>
    </location>
</feature>
<gene>
    <name evidence="8" type="ORF">M3P21_14850</name>
</gene>
<dbReference type="InterPro" id="IPR002010">
    <property type="entry name" value="T3SS_IM_R"/>
</dbReference>
<evidence type="ECO:0000256" key="2">
    <source>
        <dbReference type="ARBA" id="ARBA00009772"/>
    </source>
</evidence>
<keyword evidence="8" id="KW-0969">Cilium</keyword>
<keyword evidence="5 7" id="KW-1133">Transmembrane helix</keyword>
<keyword evidence="9" id="KW-1185">Reference proteome</keyword>
<feature type="transmembrane region" description="Helical" evidence="7">
    <location>
        <begin position="15"/>
        <end position="35"/>
    </location>
</feature>
<organism evidence="8 9">
    <name type="scientific">Ruegeria spongiae</name>
    <dbReference type="NCBI Taxonomy" id="2942209"/>
    <lineage>
        <taxon>Bacteria</taxon>
        <taxon>Pseudomonadati</taxon>
        <taxon>Pseudomonadota</taxon>
        <taxon>Alphaproteobacteria</taxon>
        <taxon>Rhodobacterales</taxon>
        <taxon>Roseobacteraceae</taxon>
        <taxon>Ruegeria</taxon>
    </lineage>
</organism>
<comment type="similarity">
    <text evidence="2">Belongs to the FliR/MopE/SpaR family.</text>
</comment>
<evidence type="ECO:0000256" key="7">
    <source>
        <dbReference type="SAM" id="Phobius"/>
    </source>
</evidence>
<keyword evidence="6 7" id="KW-0472">Membrane</keyword>
<protein>
    <submittedName>
        <fullName evidence="8">Flagellar biosynthetic protein FliR</fullName>
    </submittedName>
</protein>
<feature type="transmembrane region" description="Helical" evidence="7">
    <location>
        <begin position="178"/>
        <end position="199"/>
    </location>
</feature>
<comment type="subcellular location">
    <subcellularLocation>
        <location evidence="1">Cell membrane</location>
        <topology evidence="1">Multi-pass membrane protein</topology>
    </subcellularLocation>
</comment>
<evidence type="ECO:0000256" key="5">
    <source>
        <dbReference type="ARBA" id="ARBA00022989"/>
    </source>
</evidence>
<comment type="caution">
    <text evidence="8">The sequence shown here is derived from an EMBL/GenBank/DDBJ whole genome shotgun (WGS) entry which is preliminary data.</text>
</comment>
<dbReference type="Pfam" id="PF01311">
    <property type="entry name" value="Bac_export_1"/>
    <property type="match status" value="1"/>
</dbReference>
<keyword evidence="8" id="KW-0966">Cell projection</keyword>
<dbReference type="RefSeq" id="WP_249711021.1">
    <property type="nucleotide sequence ID" value="NZ_JAMFMB010000019.1"/>
</dbReference>
<reference evidence="8" key="1">
    <citation type="submission" date="2022-05" db="EMBL/GenBank/DDBJ databases">
        <authorList>
            <person name="Park J.-S."/>
        </authorList>
    </citation>
    <scope>NUCLEOTIDE SEQUENCE</scope>
    <source>
        <strain evidence="8">2012CJ41-6</strain>
    </source>
</reference>
<evidence type="ECO:0000313" key="9">
    <source>
        <dbReference type="Proteomes" id="UP001203880"/>
    </source>
</evidence>
<feature type="transmembrane region" description="Helical" evidence="7">
    <location>
        <begin position="123"/>
        <end position="141"/>
    </location>
</feature>
<feature type="transmembrane region" description="Helical" evidence="7">
    <location>
        <begin position="81"/>
        <end position="103"/>
    </location>
</feature>
<keyword evidence="8" id="KW-0282">Flagellum</keyword>
<evidence type="ECO:0000256" key="3">
    <source>
        <dbReference type="ARBA" id="ARBA00022475"/>
    </source>
</evidence>
<proteinExistence type="inferred from homology"/>
<feature type="transmembrane region" description="Helical" evidence="7">
    <location>
        <begin position="47"/>
        <end position="69"/>
    </location>
</feature>